<accession>A0AAQ1BV85</accession>
<evidence type="ECO:0000313" key="5">
    <source>
        <dbReference type="Proteomes" id="UP000289372"/>
    </source>
</evidence>
<sequence length="66" mass="6899">MLIKFKKPDPRAGLTVQLDSSLAQKFLDEGRATQVGEGAEAAPEPDPPANDTGAPAAKKTAAKRKP</sequence>
<dbReference type="Proteomes" id="UP000289372">
    <property type="component" value="Unassembled WGS sequence"/>
</dbReference>
<dbReference type="AlphaFoldDB" id="A0AAQ1BV85"/>
<dbReference type="EMBL" id="JZUY01000036">
    <property type="protein sequence ID" value="KLC07853.1"/>
    <property type="molecule type" value="Genomic_DNA"/>
</dbReference>
<dbReference type="EMBL" id="PUUL01000103">
    <property type="protein sequence ID" value="RXD51372.1"/>
    <property type="molecule type" value="Genomic_DNA"/>
</dbReference>
<gene>
    <name evidence="3" type="ORF">DB769_16845</name>
    <name evidence="2" type="ORF">XP315_08590</name>
</gene>
<evidence type="ECO:0000313" key="4">
    <source>
        <dbReference type="Proteomes" id="UP000035369"/>
    </source>
</evidence>
<evidence type="ECO:0000313" key="2">
    <source>
        <dbReference type="EMBL" id="KLC07853.1"/>
    </source>
</evidence>
<name>A0AAQ1BV85_XANPE</name>
<organism evidence="3 5">
    <name type="scientific">Xanthomonas perforans</name>
    <dbReference type="NCBI Taxonomy" id="442694"/>
    <lineage>
        <taxon>Bacteria</taxon>
        <taxon>Pseudomonadati</taxon>
        <taxon>Pseudomonadota</taxon>
        <taxon>Gammaproteobacteria</taxon>
        <taxon>Lysobacterales</taxon>
        <taxon>Lysobacteraceae</taxon>
        <taxon>Xanthomonas</taxon>
    </lineage>
</organism>
<protein>
    <submittedName>
        <fullName evidence="3">Uncharacterized protein</fullName>
    </submittedName>
</protein>
<reference evidence="2 4" key="1">
    <citation type="submission" date="2015-02" db="EMBL/GenBank/DDBJ databases">
        <title>Whole genome sequencing of multiple isolates of three species of pepper and tomato-infecting xanthomonads reveals genetic diversity in field strains and pinpoints effectors responsible for host specificity.</title>
        <authorList>
            <person name="Schwartz A."/>
            <person name="Dahlbeck D."/>
            <person name="Staskawicz B."/>
            <person name="Bart R."/>
            <person name="Potnis N."/>
            <person name="Minsavage G."/>
            <person name="Timilsina S."/>
            <person name="Goss E."/>
            <person name="Jones J."/>
            <person name="Vallad G."/>
            <person name="Barak J."/>
            <person name="Miller S."/>
            <person name="Ritchie D."/>
            <person name="Martins J.Jr."/>
            <person name="Patane J.S."/>
            <person name="Setubal J.C."/>
        </authorList>
    </citation>
    <scope>NUCLEOTIDE SEQUENCE [LARGE SCALE GENOMIC DNA]</scope>
    <source>
        <strain evidence="2 4">Xp3-15</strain>
    </source>
</reference>
<evidence type="ECO:0000256" key="1">
    <source>
        <dbReference type="SAM" id="MobiDB-lite"/>
    </source>
</evidence>
<proteinExistence type="predicted"/>
<keyword evidence="4" id="KW-1185">Reference proteome</keyword>
<dbReference type="Proteomes" id="UP000035369">
    <property type="component" value="Unassembled WGS sequence"/>
</dbReference>
<reference evidence="3 5" key="2">
    <citation type="submission" date="2018-02" db="EMBL/GenBank/DDBJ databases">
        <title>Characterization of Xanthomonas diversity in transplant houses and field plants.</title>
        <authorList>
            <person name="Abrahamian P."/>
            <person name="Timilsina S."/>
            <person name="Minsavage G.V."/>
            <person name="Goss E.M."/>
            <person name="Jones J.B."/>
            <person name="Vallad G.E."/>
        </authorList>
    </citation>
    <scope>NUCLEOTIDE SEQUENCE [LARGE SCALE GENOMIC DNA]</scope>
    <source>
        <strain evidence="3 5">GEV2132</strain>
    </source>
</reference>
<evidence type="ECO:0000313" key="3">
    <source>
        <dbReference type="EMBL" id="RXD51372.1"/>
    </source>
</evidence>
<dbReference type="RefSeq" id="WP_046932026.1">
    <property type="nucleotide sequence ID" value="NZ_CP116305.1"/>
</dbReference>
<feature type="region of interest" description="Disordered" evidence="1">
    <location>
        <begin position="28"/>
        <end position="66"/>
    </location>
</feature>
<comment type="caution">
    <text evidence="3">The sequence shown here is derived from an EMBL/GenBank/DDBJ whole genome shotgun (WGS) entry which is preliminary data.</text>
</comment>